<dbReference type="HOGENOM" id="CLU_876924_0_0_11"/>
<evidence type="ECO:0000256" key="1">
    <source>
        <dbReference type="SAM" id="MobiDB-lite"/>
    </source>
</evidence>
<feature type="region of interest" description="Disordered" evidence="1">
    <location>
        <begin position="150"/>
        <end position="169"/>
    </location>
</feature>
<dbReference type="OrthoDB" id="4561843at2"/>
<evidence type="ECO:0000313" key="3">
    <source>
        <dbReference type="Proteomes" id="UP000019150"/>
    </source>
</evidence>
<dbReference type="PATRIC" id="fig|1415166.3.peg.5547"/>
<dbReference type="EMBL" id="CP006850">
    <property type="protein sequence ID" value="AHH20158.1"/>
    <property type="molecule type" value="Genomic_DNA"/>
</dbReference>
<dbReference type="RefSeq" id="WP_025351536.1">
    <property type="nucleotide sequence ID" value="NZ_CP006850.1"/>
</dbReference>
<dbReference type="eggNOG" id="ENOG502ZB65">
    <property type="taxonomic scope" value="Bacteria"/>
</dbReference>
<gene>
    <name evidence="2" type="ORF">NONO_c53780</name>
</gene>
<accession>W5TMD5</accession>
<keyword evidence="3" id="KW-1185">Reference proteome</keyword>
<dbReference type="InterPro" id="IPR049747">
    <property type="entry name" value="SCO2522-like"/>
</dbReference>
<evidence type="ECO:0000313" key="2">
    <source>
        <dbReference type="EMBL" id="AHH20158.1"/>
    </source>
</evidence>
<reference evidence="2 3" key="1">
    <citation type="journal article" date="2014" name="Appl. Environ. Microbiol.">
        <title>Insights into the Microbial Degradation of Rubber and Gutta-Percha by Analysis of the Complete Genome of Nocardia nova SH22a.</title>
        <authorList>
            <person name="Luo Q."/>
            <person name="Hiessl S."/>
            <person name="Poehlein A."/>
            <person name="Daniel R."/>
            <person name="Steinbuchel A."/>
        </authorList>
    </citation>
    <scope>NUCLEOTIDE SEQUENCE [LARGE SCALE GENOMIC DNA]</scope>
    <source>
        <strain evidence="2">SH22a</strain>
    </source>
</reference>
<organism evidence="2 3">
    <name type="scientific">Nocardia nova SH22a</name>
    <dbReference type="NCBI Taxonomy" id="1415166"/>
    <lineage>
        <taxon>Bacteria</taxon>
        <taxon>Bacillati</taxon>
        <taxon>Actinomycetota</taxon>
        <taxon>Actinomycetes</taxon>
        <taxon>Mycobacteriales</taxon>
        <taxon>Nocardiaceae</taxon>
        <taxon>Nocardia</taxon>
    </lineage>
</organism>
<dbReference type="Proteomes" id="UP000019150">
    <property type="component" value="Chromosome"/>
</dbReference>
<name>W5TMD5_9NOCA</name>
<proteinExistence type="predicted"/>
<dbReference type="NCBIfam" id="NF040566">
    <property type="entry name" value="SCO2522_fam"/>
    <property type="match status" value="1"/>
</dbReference>
<dbReference type="KEGG" id="nno:NONO_c53780"/>
<sequence>MAPNTRTSDAGGYTEASERPLIEPIDLSHLSIEVGHFYLDDIADDIDGVTAEFRRIVPLVAAFVESARIRFGDDVRVSTCYLIDDYFQSDTDPARILPKLLGAADEAGLRIDYLARESACWQTSVFADGVPLGEPVPVAEMVAARIVAEPAPPDTGARPPTAQSGWLCNGRRSSLEEPAQAMRARVYRPPEEFGRREHSIFLDVQLWSNGIDAAGMPVTRWSCPFLAAVWHLLRLGMLRYHGAAVAQPQPWDRTQPWPQRWQDVAPVLRLEPDATPFAAYQTLSMLPKRYIGIEHSVRVILDHLALDDDVLAQVIEHGANNPVPVSIPDKVSERLSHLLLDGS</sequence>
<dbReference type="STRING" id="1415166.NONO_c53780"/>
<dbReference type="AlphaFoldDB" id="W5TMD5"/>
<protein>
    <submittedName>
        <fullName evidence="2">Uncharacterized protein</fullName>
    </submittedName>
</protein>